<proteinExistence type="predicted"/>
<dbReference type="AlphaFoldDB" id="A0A914XRL3"/>
<evidence type="ECO:0000313" key="3">
    <source>
        <dbReference type="WBParaSite" id="PSAMB.scaffold9966size4476.g32915.t1"/>
    </source>
</evidence>
<sequence>MSRSYNIFLGVNDGSQPSSSTKELSSSPLTFPYHYVGDVECRVGDWELNQEDDAAMLRAAHSVCVVAWHMQARGKVRKGADHRRFGHPSAPRRLKQHQRHQSGFTLDHA</sequence>
<dbReference type="Proteomes" id="UP000887566">
    <property type="component" value="Unplaced"/>
</dbReference>
<reference evidence="3" key="1">
    <citation type="submission" date="2022-11" db="UniProtKB">
        <authorList>
            <consortium name="WormBaseParasite"/>
        </authorList>
    </citation>
    <scope>IDENTIFICATION</scope>
</reference>
<accession>A0A914XRL3</accession>
<feature type="region of interest" description="Disordered" evidence="1">
    <location>
        <begin position="1"/>
        <end position="26"/>
    </location>
</feature>
<feature type="compositionally biased region" description="Low complexity" evidence="1">
    <location>
        <begin position="15"/>
        <end position="26"/>
    </location>
</feature>
<protein>
    <submittedName>
        <fullName evidence="3">Uncharacterized protein</fullName>
    </submittedName>
</protein>
<organism evidence="2 3">
    <name type="scientific">Plectus sambesii</name>
    <dbReference type="NCBI Taxonomy" id="2011161"/>
    <lineage>
        <taxon>Eukaryota</taxon>
        <taxon>Metazoa</taxon>
        <taxon>Ecdysozoa</taxon>
        <taxon>Nematoda</taxon>
        <taxon>Chromadorea</taxon>
        <taxon>Plectida</taxon>
        <taxon>Plectina</taxon>
        <taxon>Plectoidea</taxon>
        <taxon>Plectidae</taxon>
        <taxon>Plectus</taxon>
    </lineage>
</organism>
<evidence type="ECO:0000313" key="2">
    <source>
        <dbReference type="Proteomes" id="UP000887566"/>
    </source>
</evidence>
<feature type="compositionally biased region" description="Basic residues" evidence="1">
    <location>
        <begin position="84"/>
        <end position="100"/>
    </location>
</feature>
<dbReference type="WBParaSite" id="PSAMB.scaffold9966size4476.g32915.t1">
    <property type="protein sequence ID" value="PSAMB.scaffold9966size4476.g32915.t1"/>
    <property type="gene ID" value="PSAMB.scaffold9966size4476.g32915"/>
</dbReference>
<keyword evidence="2" id="KW-1185">Reference proteome</keyword>
<evidence type="ECO:0000256" key="1">
    <source>
        <dbReference type="SAM" id="MobiDB-lite"/>
    </source>
</evidence>
<name>A0A914XRL3_9BILA</name>
<feature type="region of interest" description="Disordered" evidence="1">
    <location>
        <begin position="75"/>
        <end position="109"/>
    </location>
</feature>